<organism evidence="1 2">
    <name type="scientific">Rhizophagus clarus</name>
    <dbReference type="NCBI Taxonomy" id="94130"/>
    <lineage>
        <taxon>Eukaryota</taxon>
        <taxon>Fungi</taxon>
        <taxon>Fungi incertae sedis</taxon>
        <taxon>Mucoromycota</taxon>
        <taxon>Glomeromycotina</taxon>
        <taxon>Glomeromycetes</taxon>
        <taxon>Glomerales</taxon>
        <taxon>Glomeraceae</taxon>
        <taxon>Rhizophagus</taxon>
    </lineage>
</organism>
<name>A0A8H3QAW9_9GLOM</name>
<protein>
    <submittedName>
        <fullName evidence="1">Uncharacterized protein</fullName>
    </submittedName>
</protein>
<comment type="caution">
    <text evidence="1">The sequence shown here is derived from an EMBL/GenBank/DDBJ whole genome shotgun (WGS) entry which is preliminary data.</text>
</comment>
<dbReference type="Proteomes" id="UP000615446">
    <property type="component" value="Unassembled WGS sequence"/>
</dbReference>
<dbReference type="EMBL" id="BLAL01000011">
    <property type="protein sequence ID" value="GES73865.1"/>
    <property type="molecule type" value="Genomic_DNA"/>
</dbReference>
<evidence type="ECO:0000313" key="1">
    <source>
        <dbReference type="EMBL" id="GES73865.1"/>
    </source>
</evidence>
<proteinExistence type="predicted"/>
<accession>A0A8H3QAW9</accession>
<dbReference type="AlphaFoldDB" id="A0A8H3QAW9"/>
<sequence>MKPCSYELGESWRGEQDLRNISEILLTFLLRYLLDVSDIGLQNSNQWKIGIKYLSEPLDADFGLGIWNGRTWMRPICPPELLGGKFMKLIENF</sequence>
<gene>
    <name evidence="1" type="ORF">RCL2_000137300</name>
</gene>
<reference evidence="1" key="1">
    <citation type="submission" date="2019-10" db="EMBL/GenBank/DDBJ databases">
        <title>Conservation and host-specific expression of non-tandemly repeated heterogenous ribosome RNA gene in arbuscular mycorrhizal fungi.</title>
        <authorList>
            <person name="Maeda T."/>
            <person name="Kobayashi Y."/>
            <person name="Nakagawa T."/>
            <person name="Ezawa T."/>
            <person name="Yamaguchi K."/>
            <person name="Bino T."/>
            <person name="Nishimoto Y."/>
            <person name="Shigenobu S."/>
            <person name="Kawaguchi M."/>
        </authorList>
    </citation>
    <scope>NUCLEOTIDE SEQUENCE</scope>
    <source>
        <strain evidence="1">HR1</strain>
    </source>
</reference>
<evidence type="ECO:0000313" key="2">
    <source>
        <dbReference type="Proteomes" id="UP000615446"/>
    </source>
</evidence>